<dbReference type="EMBL" id="FOTY01000020">
    <property type="protein sequence ID" value="SFM18269.1"/>
    <property type="molecule type" value="Genomic_DNA"/>
</dbReference>
<reference evidence="1 2" key="1">
    <citation type="submission" date="2016-10" db="EMBL/GenBank/DDBJ databases">
        <authorList>
            <person name="de Groot N.N."/>
        </authorList>
    </citation>
    <scope>NUCLEOTIDE SEQUENCE [LARGE SCALE GENOMIC DNA]</scope>
    <source>
        <strain evidence="1 2">CGMCC 1.6134</strain>
    </source>
</reference>
<protein>
    <submittedName>
        <fullName evidence="1">Uncharacterized protein</fullName>
    </submittedName>
</protein>
<proteinExistence type="predicted"/>
<dbReference type="AlphaFoldDB" id="A0A1I4NS39"/>
<evidence type="ECO:0000313" key="1">
    <source>
        <dbReference type="EMBL" id="SFM18269.1"/>
    </source>
</evidence>
<keyword evidence="2" id="KW-1185">Reference proteome</keyword>
<dbReference type="PANTHER" id="PTHR35586">
    <property type="entry name" value="SLL1691 PROTEIN"/>
    <property type="match status" value="1"/>
</dbReference>
<dbReference type="Proteomes" id="UP000199668">
    <property type="component" value="Unassembled WGS sequence"/>
</dbReference>
<dbReference type="PANTHER" id="PTHR35586:SF1">
    <property type="entry name" value="SLL1691 PROTEIN"/>
    <property type="match status" value="1"/>
</dbReference>
<dbReference type="NCBIfam" id="TIGR01784">
    <property type="entry name" value="T_den_put_tspse"/>
    <property type="match status" value="1"/>
</dbReference>
<dbReference type="STRING" id="266892.SAMN04488054_12014"/>
<dbReference type="OrthoDB" id="419816at2"/>
<organism evidence="1 2">
    <name type="scientific">Salibacterium qingdaonense</name>
    <dbReference type="NCBI Taxonomy" id="266892"/>
    <lineage>
        <taxon>Bacteria</taxon>
        <taxon>Bacillati</taxon>
        <taxon>Bacillota</taxon>
        <taxon>Bacilli</taxon>
        <taxon>Bacillales</taxon>
        <taxon>Bacillaceae</taxon>
    </lineage>
</organism>
<sequence length="298" mass="35165">MTIDHDRLFKEILTTYFEEFIALFFPKVYDAVDFSGIQFLPEEVFSDVTQGEKYKVDVLAKTKLKEEETVIIIHTESQSYPQPDFNERMFIYYGRLYEKYRCRILPIALFTYDQKRSETDTFTIRFPFHDVLHFQFLMIQLKQQNWRQFIHTGNPAAAALLSKMGYNEKEKVQVKKEFLRMMVHMNIDRAHTTLLFGFFETYLKLTSSEEQLLKEEVKMMRKPEGDKVMEIMVSYEKEGLDKGLEQGRVQGLEQGKKQGKEMNKIETASAMLKKDMDVPLIAEITGLPPEDILRLKEK</sequence>
<dbReference type="InterPro" id="IPR010106">
    <property type="entry name" value="RpnA"/>
</dbReference>
<accession>A0A1I4NS39</accession>
<dbReference type="RefSeq" id="WP_090927545.1">
    <property type="nucleotide sequence ID" value="NZ_FOTY01000020.1"/>
</dbReference>
<name>A0A1I4NS39_9BACI</name>
<gene>
    <name evidence="1" type="ORF">SAMN04488054_12014</name>
</gene>
<evidence type="ECO:0000313" key="2">
    <source>
        <dbReference type="Proteomes" id="UP000199668"/>
    </source>
</evidence>